<organism evidence="2 3">
    <name type="scientific">Cichlidogyrus casuarinus</name>
    <dbReference type="NCBI Taxonomy" id="1844966"/>
    <lineage>
        <taxon>Eukaryota</taxon>
        <taxon>Metazoa</taxon>
        <taxon>Spiralia</taxon>
        <taxon>Lophotrochozoa</taxon>
        <taxon>Platyhelminthes</taxon>
        <taxon>Monogenea</taxon>
        <taxon>Monopisthocotylea</taxon>
        <taxon>Dactylogyridea</taxon>
        <taxon>Ancyrocephalidae</taxon>
        <taxon>Cichlidogyrus</taxon>
    </lineage>
</organism>
<evidence type="ECO:0000256" key="1">
    <source>
        <dbReference type="SAM" id="Phobius"/>
    </source>
</evidence>
<evidence type="ECO:0000313" key="2">
    <source>
        <dbReference type="EMBL" id="KAL3310770.1"/>
    </source>
</evidence>
<accession>A0ABD2PTH5</accession>
<keyword evidence="1" id="KW-0472">Membrane</keyword>
<reference evidence="2 3" key="1">
    <citation type="submission" date="2024-11" db="EMBL/GenBank/DDBJ databases">
        <title>Adaptive evolution of stress response genes in parasites aligns with host niche diversity.</title>
        <authorList>
            <person name="Hahn C."/>
            <person name="Resl P."/>
        </authorList>
    </citation>
    <scope>NUCLEOTIDE SEQUENCE [LARGE SCALE GENOMIC DNA]</scope>
    <source>
        <strain evidence="2">EGGRZ-B1_66</strain>
        <tissue evidence="2">Body</tissue>
    </source>
</reference>
<proteinExistence type="predicted"/>
<name>A0ABD2PTH5_9PLAT</name>
<feature type="transmembrane region" description="Helical" evidence="1">
    <location>
        <begin position="38"/>
        <end position="60"/>
    </location>
</feature>
<comment type="caution">
    <text evidence="2">The sequence shown here is derived from an EMBL/GenBank/DDBJ whole genome shotgun (WGS) entry which is preliminary data.</text>
</comment>
<keyword evidence="1" id="KW-0812">Transmembrane</keyword>
<dbReference type="EMBL" id="JBJKFK010002661">
    <property type="protein sequence ID" value="KAL3310770.1"/>
    <property type="molecule type" value="Genomic_DNA"/>
</dbReference>
<evidence type="ECO:0000313" key="3">
    <source>
        <dbReference type="Proteomes" id="UP001626550"/>
    </source>
</evidence>
<protein>
    <submittedName>
        <fullName evidence="2">Uncharacterized protein</fullName>
    </submittedName>
</protein>
<feature type="transmembrane region" description="Helical" evidence="1">
    <location>
        <begin position="101"/>
        <end position="124"/>
    </location>
</feature>
<dbReference type="Proteomes" id="UP001626550">
    <property type="component" value="Unassembled WGS sequence"/>
</dbReference>
<keyword evidence="3" id="KW-1185">Reference proteome</keyword>
<dbReference type="AlphaFoldDB" id="A0ABD2PTH5"/>
<gene>
    <name evidence="2" type="ORF">Ciccas_010659</name>
</gene>
<sequence>MPNGKVQPLTFFERSSTAQNETILMHEVDAKTEHRVTYFAMSCIVALFINVVFGLAAMACSFKSHQLLNKTGRIPGLKQRHGELNISIFIPDNEYRQAKKFGYAAFFFNILGIVTTMVVMIWFLSTR</sequence>
<keyword evidence="1" id="KW-1133">Transmembrane helix</keyword>